<dbReference type="Proteomes" id="UP000177006">
    <property type="component" value="Unassembled WGS sequence"/>
</dbReference>
<organism evidence="1 2">
    <name type="scientific">Candidatus Beckwithbacteria bacterium RBG_13_42_9</name>
    <dbReference type="NCBI Taxonomy" id="1797457"/>
    <lineage>
        <taxon>Bacteria</taxon>
        <taxon>Candidatus Beckwithiibacteriota</taxon>
    </lineage>
</organism>
<gene>
    <name evidence="1" type="ORF">A2160_03745</name>
</gene>
<comment type="caution">
    <text evidence="1">The sequence shown here is derived from an EMBL/GenBank/DDBJ whole genome shotgun (WGS) entry which is preliminary data.</text>
</comment>
<protein>
    <submittedName>
        <fullName evidence="1">Uncharacterized protein</fullName>
    </submittedName>
</protein>
<dbReference type="EMBL" id="MEZK01000005">
    <property type="protein sequence ID" value="OGD63760.1"/>
    <property type="molecule type" value="Genomic_DNA"/>
</dbReference>
<proteinExistence type="predicted"/>
<dbReference type="AlphaFoldDB" id="A0A1F5E8X2"/>
<sequence>MKILIFTEGTILMHLSGQDVSREERVKQSQAEGIQREERTIAYETNSPLPLVKKGSTYDFESYIPIGDAVKKIVSWEKQGATICYLTSRRVKGEIDAVQNVLRKFSFPNSSDLYYRQQGEGYKDVAERLIPDVLIEDDCESIGGEIEMTYTYIDPKIKSKIHSVVVKEFQGIDHLPDDISKL</sequence>
<evidence type="ECO:0000313" key="2">
    <source>
        <dbReference type="Proteomes" id="UP000177006"/>
    </source>
</evidence>
<evidence type="ECO:0000313" key="1">
    <source>
        <dbReference type="EMBL" id="OGD63760.1"/>
    </source>
</evidence>
<accession>A0A1F5E8X2</accession>
<name>A0A1F5E8X2_9BACT</name>
<reference evidence="1 2" key="1">
    <citation type="journal article" date="2016" name="Nat. Commun.">
        <title>Thousands of microbial genomes shed light on interconnected biogeochemical processes in an aquifer system.</title>
        <authorList>
            <person name="Anantharaman K."/>
            <person name="Brown C.T."/>
            <person name="Hug L.A."/>
            <person name="Sharon I."/>
            <person name="Castelle C.J."/>
            <person name="Probst A.J."/>
            <person name="Thomas B.C."/>
            <person name="Singh A."/>
            <person name="Wilkins M.J."/>
            <person name="Karaoz U."/>
            <person name="Brodie E.L."/>
            <person name="Williams K.H."/>
            <person name="Hubbard S.S."/>
            <person name="Banfield J.F."/>
        </authorList>
    </citation>
    <scope>NUCLEOTIDE SEQUENCE [LARGE SCALE GENOMIC DNA]</scope>
</reference>